<reference evidence="4" key="1">
    <citation type="journal article" date="2019" name="Int. J. Syst. Evol. Microbiol.">
        <title>The Global Catalogue of Microorganisms (GCM) 10K type strain sequencing project: providing services to taxonomists for standard genome sequencing and annotation.</title>
        <authorList>
            <consortium name="The Broad Institute Genomics Platform"/>
            <consortium name="The Broad Institute Genome Sequencing Center for Infectious Disease"/>
            <person name="Wu L."/>
            <person name="Ma J."/>
        </authorList>
    </citation>
    <scope>NUCLEOTIDE SEQUENCE [LARGE SCALE GENOMIC DNA]</scope>
    <source>
        <strain evidence="4">CCUG 62953</strain>
    </source>
</reference>
<sequence>MGKFDHIVIAVALDHEALVPAKLEMARGLLAPGGRITLLTVLEDVPGFVAEFVEMRDANHLTTKVRDKVASFAGDAPDVSVAVAKGKAGVQIVGHAEREGADLIIVGSHAPSARDYFLGSTAARVTRRAHCSVFIIRE</sequence>
<protein>
    <submittedName>
        <fullName evidence="3">Universal stress protein</fullName>
    </submittedName>
</protein>
<evidence type="ECO:0000313" key="3">
    <source>
        <dbReference type="EMBL" id="MFD1343831.1"/>
    </source>
</evidence>
<dbReference type="InterPro" id="IPR006016">
    <property type="entry name" value="UspA"/>
</dbReference>
<dbReference type="PRINTS" id="PR01438">
    <property type="entry name" value="UNVRSLSTRESS"/>
</dbReference>
<evidence type="ECO:0000313" key="4">
    <source>
        <dbReference type="Proteomes" id="UP001597135"/>
    </source>
</evidence>
<dbReference type="Pfam" id="PF00582">
    <property type="entry name" value="Usp"/>
    <property type="match status" value="1"/>
</dbReference>
<comment type="similarity">
    <text evidence="1">Belongs to the universal stress protein A family.</text>
</comment>
<proteinExistence type="inferred from homology"/>
<dbReference type="Gene3D" id="3.40.50.620">
    <property type="entry name" value="HUPs"/>
    <property type="match status" value="1"/>
</dbReference>
<name>A0ABW3ZL66_9RHOB</name>
<gene>
    <name evidence="3" type="ORF">ACFQ4E_15495</name>
</gene>
<dbReference type="SUPFAM" id="SSF52402">
    <property type="entry name" value="Adenine nucleotide alpha hydrolases-like"/>
    <property type="match status" value="1"/>
</dbReference>
<dbReference type="InterPro" id="IPR014729">
    <property type="entry name" value="Rossmann-like_a/b/a_fold"/>
</dbReference>
<dbReference type="PANTHER" id="PTHR46268">
    <property type="entry name" value="STRESS RESPONSE PROTEIN NHAX"/>
    <property type="match status" value="1"/>
</dbReference>
<organism evidence="3 4">
    <name type="scientific">Litorisediminicola beolgyonensis</name>
    <dbReference type="NCBI Taxonomy" id="1173614"/>
    <lineage>
        <taxon>Bacteria</taxon>
        <taxon>Pseudomonadati</taxon>
        <taxon>Pseudomonadota</taxon>
        <taxon>Alphaproteobacteria</taxon>
        <taxon>Rhodobacterales</taxon>
        <taxon>Paracoccaceae</taxon>
        <taxon>Litorisediminicola</taxon>
    </lineage>
</organism>
<dbReference type="CDD" id="cd00293">
    <property type="entry name" value="USP-like"/>
    <property type="match status" value="1"/>
</dbReference>
<dbReference type="RefSeq" id="WP_386805113.1">
    <property type="nucleotide sequence ID" value="NZ_JBHTMU010000032.1"/>
</dbReference>
<dbReference type="InterPro" id="IPR006015">
    <property type="entry name" value="Universal_stress_UspA"/>
</dbReference>
<dbReference type="PANTHER" id="PTHR46268:SF6">
    <property type="entry name" value="UNIVERSAL STRESS PROTEIN UP12"/>
    <property type="match status" value="1"/>
</dbReference>
<feature type="domain" description="UspA" evidence="2">
    <location>
        <begin position="4"/>
        <end position="137"/>
    </location>
</feature>
<keyword evidence="4" id="KW-1185">Reference proteome</keyword>
<evidence type="ECO:0000256" key="1">
    <source>
        <dbReference type="ARBA" id="ARBA00008791"/>
    </source>
</evidence>
<evidence type="ECO:0000259" key="2">
    <source>
        <dbReference type="Pfam" id="PF00582"/>
    </source>
</evidence>
<comment type="caution">
    <text evidence="3">The sequence shown here is derived from an EMBL/GenBank/DDBJ whole genome shotgun (WGS) entry which is preliminary data.</text>
</comment>
<accession>A0ABW3ZL66</accession>
<dbReference type="EMBL" id="JBHTMU010000032">
    <property type="protein sequence ID" value="MFD1343831.1"/>
    <property type="molecule type" value="Genomic_DNA"/>
</dbReference>
<dbReference type="Proteomes" id="UP001597135">
    <property type="component" value="Unassembled WGS sequence"/>
</dbReference>